<dbReference type="EMBL" id="JAFMYU010000015">
    <property type="protein sequence ID" value="MBO0932902.1"/>
    <property type="molecule type" value="Genomic_DNA"/>
</dbReference>
<dbReference type="AlphaFoldDB" id="A0A939JXF9"/>
<reference evidence="3 4" key="1">
    <citation type="submission" date="2021-03" db="EMBL/GenBank/DDBJ databases">
        <title>Fibrella sp. HMF5036 genome sequencing and assembly.</title>
        <authorList>
            <person name="Kang H."/>
            <person name="Kim H."/>
            <person name="Bae S."/>
            <person name="Joh K."/>
        </authorList>
    </citation>
    <scope>NUCLEOTIDE SEQUENCE [LARGE SCALE GENOMIC DNA]</scope>
    <source>
        <strain evidence="3 4">HMF5036</strain>
    </source>
</reference>
<dbReference type="GO" id="GO:0022857">
    <property type="term" value="F:transmembrane transporter activity"/>
    <property type="evidence" value="ECO:0007669"/>
    <property type="project" value="InterPro"/>
</dbReference>
<dbReference type="GO" id="GO:0016020">
    <property type="term" value="C:membrane"/>
    <property type="evidence" value="ECO:0007669"/>
    <property type="project" value="InterPro"/>
</dbReference>
<keyword evidence="2" id="KW-1133">Transmembrane helix</keyword>
<evidence type="ECO:0000256" key="1">
    <source>
        <dbReference type="SAM" id="MobiDB-lite"/>
    </source>
</evidence>
<sequence length="85" mass="8930">MSILEPIRKGSIALVQPITMTTLMASLGLFPAALSTSVGSETQKPLATVMIGGKNHQHHPVAGDSSRHLRPHLHAPQGSGSGQWT</sequence>
<evidence type="ECO:0000313" key="4">
    <source>
        <dbReference type="Proteomes" id="UP000664795"/>
    </source>
</evidence>
<proteinExistence type="predicted"/>
<gene>
    <name evidence="3" type="ORF">J2I48_17970</name>
</gene>
<dbReference type="SUPFAM" id="SSF82866">
    <property type="entry name" value="Multidrug efflux transporter AcrB transmembrane domain"/>
    <property type="match status" value="1"/>
</dbReference>
<keyword evidence="4" id="KW-1185">Reference proteome</keyword>
<evidence type="ECO:0000313" key="3">
    <source>
        <dbReference type="EMBL" id="MBO0932902.1"/>
    </source>
</evidence>
<keyword evidence="2" id="KW-0812">Transmembrane</keyword>
<dbReference type="Proteomes" id="UP000664795">
    <property type="component" value="Unassembled WGS sequence"/>
</dbReference>
<feature type="region of interest" description="Disordered" evidence="1">
    <location>
        <begin position="54"/>
        <end position="85"/>
    </location>
</feature>
<dbReference type="RefSeq" id="WP_207336863.1">
    <property type="nucleotide sequence ID" value="NZ_JAFMYU010000015.1"/>
</dbReference>
<dbReference type="InterPro" id="IPR001036">
    <property type="entry name" value="Acrflvin-R"/>
</dbReference>
<name>A0A939JXF9_9BACT</name>
<accession>A0A939JXF9</accession>
<feature type="transmembrane region" description="Helical" evidence="2">
    <location>
        <begin position="12"/>
        <end position="34"/>
    </location>
</feature>
<dbReference type="Pfam" id="PF00873">
    <property type="entry name" value="ACR_tran"/>
    <property type="match status" value="1"/>
</dbReference>
<protein>
    <submittedName>
        <fullName evidence="3">Efflux RND transporter permease subunit</fullName>
    </submittedName>
</protein>
<comment type="caution">
    <text evidence="3">The sequence shown here is derived from an EMBL/GenBank/DDBJ whole genome shotgun (WGS) entry which is preliminary data.</text>
</comment>
<keyword evidence="2" id="KW-0472">Membrane</keyword>
<evidence type="ECO:0000256" key="2">
    <source>
        <dbReference type="SAM" id="Phobius"/>
    </source>
</evidence>
<organism evidence="3 4">
    <name type="scientific">Fibrella aquatilis</name>
    <dbReference type="NCBI Taxonomy" id="2817059"/>
    <lineage>
        <taxon>Bacteria</taxon>
        <taxon>Pseudomonadati</taxon>
        <taxon>Bacteroidota</taxon>
        <taxon>Cytophagia</taxon>
        <taxon>Cytophagales</taxon>
        <taxon>Spirosomataceae</taxon>
        <taxon>Fibrella</taxon>
    </lineage>
</organism>
<dbReference type="Gene3D" id="1.20.1640.10">
    <property type="entry name" value="Multidrug efflux transporter AcrB transmembrane domain"/>
    <property type="match status" value="1"/>
</dbReference>